<accession>A0ABN8Y4Q0</accession>
<dbReference type="Proteomes" id="UP001176941">
    <property type="component" value="Chromosome 12"/>
</dbReference>
<proteinExistence type="predicted"/>
<keyword evidence="2" id="KW-1185">Reference proteome</keyword>
<gene>
    <name evidence="1" type="ORF">MRATA1EN1_LOCUS4410</name>
</gene>
<sequence length="128" mass="14108">MKEALPEACRVSSFSSSICKTPDFTAAREKYRGQRRSLGPSKWIILQVSHSSLAHTPVFHRIPAVLLPLKRCVVSRAPGLQPCTAAACLHSVSTGDSDSCYRTEALNFLKVMDIIQGIQGLRWVKMPP</sequence>
<reference evidence="1" key="1">
    <citation type="submission" date="2023-04" db="EMBL/GenBank/DDBJ databases">
        <authorList>
            <consortium name="ELIXIR-Norway"/>
        </authorList>
    </citation>
    <scope>NUCLEOTIDE SEQUENCE [LARGE SCALE GENOMIC DNA]</scope>
</reference>
<protein>
    <submittedName>
        <fullName evidence="1">Uncharacterized protein</fullName>
    </submittedName>
</protein>
<name>A0ABN8Y4Q0_RANTA</name>
<evidence type="ECO:0000313" key="2">
    <source>
        <dbReference type="Proteomes" id="UP001176941"/>
    </source>
</evidence>
<dbReference type="EMBL" id="OX459948">
    <property type="protein sequence ID" value="CAI9155448.1"/>
    <property type="molecule type" value="Genomic_DNA"/>
</dbReference>
<evidence type="ECO:0000313" key="1">
    <source>
        <dbReference type="EMBL" id="CAI9155448.1"/>
    </source>
</evidence>
<organism evidence="1 2">
    <name type="scientific">Rangifer tarandus platyrhynchus</name>
    <name type="common">Svalbard reindeer</name>
    <dbReference type="NCBI Taxonomy" id="3082113"/>
    <lineage>
        <taxon>Eukaryota</taxon>
        <taxon>Metazoa</taxon>
        <taxon>Chordata</taxon>
        <taxon>Craniata</taxon>
        <taxon>Vertebrata</taxon>
        <taxon>Euteleostomi</taxon>
        <taxon>Mammalia</taxon>
        <taxon>Eutheria</taxon>
        <taxon>Laurasiatheria</taxon>
        <taxon>Artiodactyla</taxon>
        <taxon>Ruminantia</taxon>
        <taxon>Pecora</taxon>
        <taxon>Cervidae</taxon>
        <taxon>Odocoileinae</taxon>
        <taxon>Rangifer</taxon>
    </lineage>
</organism>